<keyword evidence="6" id="KW-0539">Nucleus</keyword>
<evidence type="ECO:0000259" key="9">
    <source>
        <dbReference type="PROSITE" id="PS50157"/>
    </source>
</evidence>
<dbReference type="Gene3D" id="3.30.160.60">
    <property type="entry name" value="Classic Zinc Finger"/>
    <property type="match status" value="2"/>
</dbReference>
<keyword evidence="3" id="KW-0677">Repeat</keyword>
<keyword evidence="5" id="KW-0862">Zinc</keyword>
<dbReference type="PANTHER" id="PTHR16515">
    <property type="entry name" value="PR DOMAIN ZINC FINGER PROTEIN"/>
    <property type="match status" value="1"/>
</dbReference>
<dbReference type="InterPro" id="IPR036236">
    <property type="entry name" value="Znf_C2H2_sf"/>
</dbReference>
<organism evidence="10 11">
    <name type="scientific">Gopherus agassizii</name>
    <name type="common">Agassiz's desert tortoise</name>
    <dbReference type="NCBI Taxonomy" id="38772"/>
    <lineage>
        <taxon>Eukaryota</taxon>
        <taxon>Metazoa</taxon>
        <taxon>Chordata</taxon>
        <taxon>Craniata</taxon>
        <taxon>Vertebrata</taxon>
        <taxon>Euteleostomi</taxon>
        <taxon>Archelosauria</taxon>
        <taxon>Testudinata</taxon>
        <taxon>Testudines</taxon>
        <taxon>Cryptodira</taxon>
        <taxon>Durocryptodira</taxon>
        <taxon>Testudinoidea</taxon>
        <taxon>Testudinidae</taxon>
        <taxon>Gopherus</taxon>
    </lineage>
</organism>
<keyword evidence="2" id="KW-0479">Metal-binding</keyword>
<dbReference type="GO" id="GO:0008270">
    <property type="term" value="F:zinc ion binding"/>
    <property type="evidence" value="ECO:0007669"/>
    <property type="project" value="UniProtKB-KW"/>
</dbReference>
<dbReference type="PANTHER" id="PTHR16515:SF66">
    <property type="entry name" value="C2H2-TYPE DOMAIN-CONTAINING PROTEIN"/>
    <property type="match status" value="1"/>
</dbReference>
<comment type="subcellular location">
    <subcellularLocation>
        <location evidence="1">Nucleus</location>
    </subcellularLocation>
</comment>
<reference evidence="10" key="2">
    <citation type="submission" date="2025-08" db="UniProtKB">
        <authorList>
            <consortium name="Ensembl"/>
        </authorList>
    </citation>
    <scope>IDENTIFICATION</scope>
</reference>
<evidence type="ECO:0000313" key="11">
    <source>
        <dbReference type="Proteomes" id="UP000291020"/>
    </source>
</evidence>
<dbReference type="Ensembl" id="ENSGAGT00000020896.1">
    <property type="protein sequence ID" value="ENSGAGP00000018334.1"/>
    <property type="gene ID" value="ENSGAGG00000013576.1"/>
</dbReference>
<name>A0A452HTH1_9SAUR</name>
<keyword evidence="4 7" id="KW-0863">Zinc-finger</keyword>
<evidence type="ECO:0000256" key="1">
    <source>
        <dbReference type="ARBA" id="ARBA00004123"/>
    </source>
</evidence>
<dbReference type="GO" id="GO:0005634">
    <property type="term" value="C:nucleus"/>
    <property type="evidence" value="ECO:0007669"/>
    <property type="project" value="UniProtKB-SubCell"/>
</dbReference>
<dbReference type="InterPro" id="IPR050331">
    <property type="entry name" value="Zinc_finger"/>
</dbReference>
<evidence type="ECO:0000256" key="7">
    <source>
        <dbReference type="PROSITE-ProRule" id="PRU00042"/>
    </source>
</evidence>
<evidence type="ECO:0000256" key="3">
    <source>
        <dbReference type="ARBA" id="ARBA00022737"/>
    </source>
</evidence>
<evidence type="ECO:0000256" key="8">
    <source>
        <dbReference type="SAM" id="MobiDB-lite"/>
    </source>
</evidence>
<dbReference type="GO" id="GO:0010468">
    <property type="term" value="P:regulation of gene expression"/>
    <property type="evidence" value="ECO:0007669"/>
    <property type="project" value="TreeGrafter"/>
</dbReference>
<dbReference type="FunFam" id="3.30.160.60:FF:000052">
    <property type="entry name" value="zinc finger protein 546 isoform X1"/>
    <property type="match status" value="1"/>
</dbReference>
<keyword evidence="11" id="KW-1185">Reference proteome</keyword>
<feature type="domain" description="C2H2-type" evidence="9">
    <location>
        <begin position="87"/>
        <end position="115"/>
    </location>
</feature>
<dbReference type="SUPFAM" id="SSF57667">
    <property type="entry name" value="beta-beta-alpha zinc fingers"/>
    <property type="match status" value="1"/>
</dbReference>
<dbReference type="AlphaFoldDB" id="A0A452HTH1"/>
<proteinExistence type="predicted"/>
<evidence type="ECO:0000313" key="10">
    <source>
        <dbReference type="Ensembl" id="ENSGAGP00000018334.1"/>
    </source>
</evidence>
<evidence type="ECO:0000256" key="4">
    <source>
        <dbReference type="ARBA" id="ARBA00022771"/>
    </source>
</evidence>
<reference evidence="10" key="3">
    <citation type="submission" date="2025-09" db="UniProtKB">
        <authorList>
            <consortium name="Ensembl"/>
        </authorList>
    </citation>
    <scope>IDENTIFICATION</scope>
</reference>
<dbReference type="FunFam" id="3.30.160.60:FF:000100">
    <property type="entry name" value="Zinc finger 45-like"/>
    <property type="match status" value="1"/>
</dbReference>
<reference evidence="11" key="1">
    <citation type="journal article" date="2017" name="PLoS ONE">
        <title>The Agassiz's desert tortoise genome provides a resource for the conservation of a threatened species.</title>
        <authorList>
            <person name="Tollis M."/>
            <person name="DeNardo D.F."/>
            <person name="Cornelius J.A."/>
            <person name="Dolby G.A."/>
            <person name="Edwards T."/>
            <person name="Henen B.T."/>
            <person name="Karl A.E."/>
            <person name="Murphy R.W."/>
            <person name="Kusumi K."/>
        </authorList>
    </citation>
    <scope>NUCLEOTIDE SEQUENCE [LARGE SCALE GENOMIC DNA]</scope>
</reference>
<protein>
    <recommendedName>
        <fullName evidence="9">C2H2-type domain-containing protein</fullName>
    </recommendedName>
</protein>
<dbReference type="InterPro" id="IPR013087">
    <property type="entry name" value="Znf_C2H2_type"/>
</dbReference>
<evidence type="ECO:0000256" key="6">
    <source>
        <dbReference type="ARBA" id="ARBA00023242"/>
    </source>
</evidence>
<dbReference type="PROSITE" id="PS50157">
    <property type="entry name" value="ZINC_FINGER_C2H2_2"/>
    <property type="match status" value="1"/>
</dbReference>
<feature type="region of interest" description="Disordered" evidence="8">
    <location>
        <begin position="1"/>
        <end position="77"/>
    </location>
</feature>
<evidence type="ECO:0000256" key="5">
    <source>
        <dbReference type="ARBA" id="ARBA00022833"/>
    </source>
</evidence>
<accession>A0A452HTH1</accession>
<evidence type="ECO:0000256" key="2">
    <source>
        <dbReference type="ARBA" id="ARBA00022723"/>
    </source>
</evidence>
<sequence length="306" mass="32216">MSRYRKHLPTELQSEEDEGALGGESCPKTRGLSFPGDPASQQLPPDPSSLRKGTWGKKPHLLGQREGVGGREAFGLPSNLPPQQQKYSCGECGQNFHSHSSSLTRHQRIHTGERPFQCLECGRRFKANVALPGGVEGEDGGAGVRRDGHAALGAGAIGHQDGLAAVPRAGSAPGDPGPGRGFEPALQGHPAPLRDSHRGEAGLHLHKAVLCQELGSQAGLHIDHRGPGLRGPGGRGDLTHVPGAPTAWCCHVCGGLPAEVSCGGGDTPQLSSWSPEHRAGRTWGIREGIMGRTGWGRPSRRGYRAR</sequence>
<dbReference type="Proteomes" id="UP000291020">
    <property type="component" value="Unassembled WGS sequence"/>
</dbReference>